<proteinExistence type="predicted"/>
<keyword evidence="1" id="KW-0732">Signal</keyword>
<protein>
    <submittedName>
        <fullName evidence="2">Uncharacterized protein</fullName>
    </submittedName>
</protein>
<sequence>MSCCLLLCRAFLNLAPNAPSLTNSWLTATASEQCPPRLRCINPIRGNLGASNAGEWAPSMQPCNHGWQAAAEGPKPPTDGLVFGLAMLGAFYELLQLPRGGLERLQLVPPPSNVKQCPQVRRGGQAGLKKSAFARSRQINGY</sequence>
<dbReference type="HOGENOM" id="CLU_1815234_0_0_1"/>
<evidence type="ECO:0000256" key="1">
    <source>
        <dbReference type="SAM" id="SignalP"/>
    </source>
</evidence>
<dbReference type="VEuPathDB" id="FungiDB:HCDG_02473"/>
<gene>
    <name evidence="2" type="ORF">HCDG_02473</name>
</gene>
<feature type="chain" id="PRO_5002965862" evidence="1">
    <location>
        <begin position="23"/>
        <end position="142"/>
    </location>
</feature>
<evidence type="ECO:0000313" key="3">
    <source>
        <dbReference type="Proteomes" id="UP000002624"/>
    </source>
</evidence>
<dbReference type="AlphaFoldDB" id="C6H8E2"/>
<organism evidence="2 3">
    <name type="scientific">Ajellomyces capsulatus (strain H143)</name>
    <name type="common">Darling's disease fungus</name>
    <name type="synonym">Histoplasma capsulatum</name>
    <dbReference type="NCBI Taxonomy" id="544712"/>
    <lineage>
        <taxon>Eukaryota</taxon>
        <taxon>Fungi</taxon>
        <taxon>Dikarya</taxon>
        <taxon>Ascomycota</taxon>
        <taxon>Pezizomycotina</taxon>
        <taxon>Eurotiomycetes</taxon>
        <taxon>Eurotiomycetidae</taxon>
        <taxon>Onygenales</taxon>
        <taxon>Ajellomycetaceae</taxon>
        <taxon>Histoplasma</taxon>
    </lineage>
</organism>
<feature type="signal peptide" evidence="1">
    <location>
        <begin position="1"/>
        <end position="22"/>
    </location>
</feature>
<dbReference type="EMBL" id="GG692421">
    <property type="protein sequence ID" value="EER42575.1"/>
    <property type="molecule type" value="Genomic_DNA"/>
</dbReference>
<reference evidence="3" key="1">
    <citation type="submission" date="2009-05" db="EMBL/GenBank/DDBJ databases">
        <title>The genome sequence of Ajellomyces capsulatus strain H143.</title>
        <authorList>
            <person name="Champion M."/>
            <person name="Cuomo C.A."/>
            <person name="Ma L.-J."/>
            <person name="Henn M.R."/>
            <person name="Sil A."/>
            <person name="Goldman B."/>
            <person name="Young S.K."/>
            <person name="Kodira C.D."/>
            <person name="Zeng Q."/>
            <person name="Koehrsen M."/>
            <person name="Alvarado L."/>
            <person name="Berlin A.M."/>
            <person name="Borenstein D."/>
            <person name="Chen Z."/>
            <person name="Engels R."/>
            <person name="Freedman E."/>
            <person name="Gellesch M."/>
            <person name="Goldberg J."/>
            <person name="Griggs A."/>
            <person name="Gujja S."/>
            <person name="Heiman D.I."/>
            <person name="Hepburn T.A."/>
            <person name="Howarth C."/>
            <person name="Jen D."/>
            <person name="Larson L."/>
            <person name="Lewis B."/>
            <person name="Mehta T."/>
            <person name="Park D."/>
            <person name="Pearson M."/>
            <person name="Roberts A."/>
            <person name="Saif S."/>
            <person name="Shea T.D."/>
            <person name="Shenoy N."/>
            <person name="Sisk P."/>
            <person name="Stolte C."/>
            <person name="Sykes S."/>
            <person name="Walk T."/>
            <person name="White J."/>
            <person name="Yandava C."/>
            <person name="Klein B."/>
            <person name="McEwen J.G."/>
            <person name="Puccia R."/>
            <person name="Goldman G.H."/>
            <person name="Felipe M.S."/>
            <person name="Nino-Vega G."/>
            <person name="San-Blas G."/>
            <person name="Taylor J.W."/>
            <person name="Mendoza L."/>
            <person name="Galagan J.E."/>
            <person name="Nusbaum C."/>
            <person name="Birren B.W."/>
        </authorList>
    </citation>
    <scope>NUCLEOTIDE SEQUENCE [LARGE SCALE GENOMIC DNA]</scope>
    <source>
        <strain evidence="3">H143</strain>
    </source>
</reference>
<accession>C6H8E2</accession>
<evidence type="ECO:0000313" key="2">
    <source>
        <dbReference type="EMBL" id="EER42575.1"/>
    </source>
</evidence>
<name>C6H8E2_AJECH</name>
<dbReference type="Proteomes" id="UP000002624">
    <property type="component" value="Unassembled WGS sequence"/>
</dbReference>